<feature type="chain" id="PRO_5042944799" description="Glutathione peroxidase" evidence="4">
    <location>
        <begin position="20"/>
        <end position="66"/>
    </location>
</feature>
<evidence type="ECO:0000256" key="3">
    <source>
        <dbReference type="ARBA" id="ARBA00023002"/>
    </source>
</evidence>
<keyword evidence="4" id="KW-0732">Signal</keyword>
<feature type="signal peptide" evidence="4">
    <location>
        <begin position="1"/>
        <end position="19"/>
    </location>
</feature>
<evidence type="ECO:0000256" key="4">
    <source>
        <dbReference type="SAM" id="SignalP"/>
    </source>
</evidence>
<dbReference type="Gene3D" id="3.40.30.10">
    <property type="entry name" value="Glutaredoxin"/>
    <property type="match status" value="1"/>
</dbReference>
<evidence type="ECO:0000256" key="1">
    <source>
        <dbReference type="ARBA" id="ARBA00006926"/>
    </source>
</evidence>
<proteinExistence type="inferred from homology"/>
<dbReference type="SUPFAM" id="SSF52833">
    <property type="entry name" value="Thioredoxin-like"/>
    <property type="match status" value="1"/>
</dbReference>
<evidence type="ECO:0008006" key="7">
    <source>
        <dbReference type="Google" id="ProtNLM"/>
    </source>
</evidence>
<organism evidence="5 6">
    <name type="scientific">Halocaridina rubra</name>
    <name type="common">Hawaiian red shrimp</name>
    <dbReference type="NCBI Taxonomy" id="373956"/>
    <lineage>
        <taxon>Eukaryota</taxon>
        <taxon>Metazoa</taxon>
        <taxon>Ecdysozoa</taxon>
        <taxon>Arthropoda</taxon>
        <taxon>Crustacea</taxon>
        <taxon>Multicrustacea</taxon>
        <taxon>Malacostraca</taxon>
        <taxon>Eumalacostraca</taxon>
        <taxon>Eucarida</taxon>
        <taxon>Decapoda</taxon>
        <taxon>Pleocyemata</taxon>
        <taxon>Caridea</taxon>
        <taxon>Atyoidea</taxon>
        <taxon>Atyidae</taxon>
        <taxon>Halocaridina</taxon>
    </lineage>
</organism>
<dbReference type="InterPro" id="IPR036249">
    <property type="entry name" value="Thioredoxin-like_sf"/>
</dbReference>
<dbReference type="Proteomes" id="UP001381693">
    <property type="component" value="Unassembled WGS sequence"/>
</dbReference>
<protein>
    <recommendedName>
        <fullName evidence="7">Glutathione peroxidase</fullName>
    </recommendedName>
</protein>
<dbReference type="AlphaFoldDB" id="A0AAN8WVF4"/>
<sequence length="66" mass="7209">MERLLPLLLGASLVATGTSEILFRRACGEANGDFYQFSAQLLNGSTTINFSDYQGKVVLVYNVATY</sequence>
<evidence type="ECO:0000313" key="5">
    <source>
        <dbReference type="EMBL" id="KAK7072897.1"/>
    </source>
</evidence>
<dbReference type="EMBL" id="JAXCGZ010013310">
    <property type="protein sequence ID" value="KAK7072897.1"/>
    <property type="molecule type" value="Genomic_DNA"/>
</dbReference>
<comment type="caution">
    <text evidence="5">The sequence shown here is derived from an EMBL/GenBank/DDBJ whole genome shotgun (WGS) entry which is preliminary data.</text>
</comment>
<keyword evidence="6" id="KW-1185">Reference proteome</keyword>
<reference evidence="5 6" key="1">
    <citation type="submission" date="2023-11" db="EMBL/GenBank/DDBJ databases">
        <title>Halocaridina rubra genome assembly.</title>
        <authorList>
            <person name="Smith C."/>
        </authorList>
    </citation>
    <scope>NUCLEOTIDE SEQUENCE [LARGE SCALE GENOMIC DNA]</scope>
    <source>
        <strain evidence="5">EP-1</strain>
        <tissue evidence="5">Whole</tissue>
    </source>
</reference>
<name>A0AAN8WVF4_HALRR</name>
<gene>
    <name evidence="5" type="ORF">SK128_020149</name>
</gene>
<dbReference type="GO" id="GO:0006979">
    <property type="term" value="P:response to oxidative stress"/>
    <property type="evidence" value="ECO:0007669"/>
    <property type="project" value="InterPro"/>
</dbReference>
<dbReference type="PROSITE" id="PS51355">
    <property type="entry name" value="GLUTATHIONE_PEROXID_3"/>
    <property type="match status" value="1"/>
</dbReference>
<dbReference type="InterPro" id="IPR000889">
    <property type="entry name" value="Glutathione_peroxidase"/>
</dbReference>
<comment type="similarity">
    <text evidence="1">Belongs to the glutathione peroxidase family.</text>
</comment>
<evidence type="ECO:0000256" key="2">
    <source>
        <dbReference type="ARBA" id="ARBA00022559"/>
    </source>
</evidence>
<keyword evidence="2" id="KW-0575">Peroxidase</keyword>
<dbReference type="GO" id="GO:0004601">
    <property type="term" value="F:peroxidase activity"/>
    <property type="evidence" value="ECO:0007669"/>
    <property type="project" value="UniProtKB-KW"/>
</dbReference>
<accession>A0AAN8WVF4</accession>
<evidence type="ECO:0000313" key="6">
    <source>
        <dbReference type="Proteomes" id="UP001381693"/>
    </source>
</evidence>
<keyword evidence="3" id="KW-0560">Oxidoreductase</keyword>